<dbReference type="EMBL" id="CP029487">
    <property type="protein sequence ID" value="QCT70542.1"/>
    <property type="molecule type" value="Genomic_DNA"/>
</dbReference>
<feature type="transmembrane region" description="Helical" evidence="1">
    <location>
        <begin position="184"/>
        <end position="205"/>
    </location>
</feature>
<dbReference type="AlphaFoldDB" id="A0A4P9C7G0"/>
<evidence type="ECO:0008006" key="4">
    <source>
        <dbReference type="Google" id="ProtNLM"/>
    </source>
</evidence>
<keyword evidence="3" id="KW-1185">Reference proteome</keyword>
<gene>
    <name evidence="2" type="ORF">CPZ25_004135</name>
</gene>
<dbReference type="PANTHER" id="PTHR37305:SF1">
    <property type="entry name" value="MEMBRANE PROTEIN"/>
    <property type="match status" value="1"/>
</dbReference>
<keyword evidence="1" id="KW-1133">Transmembrane helix</keyword>
<dbReference type="RefSeq" id="WP_096919788.1">
    <property type="nucleotide sequence ID" value="NZ_CP029487.1"/>
</dbReference>
<evidence type="ECO:0000313" key="3">
    <source>
        <dbReference type="Proteomes" id="UP000218387"/>
    </source>
</evidence>
<feature type="transmembrane region" description="Helical" evidence="1">
    <location>
        <begin position="20"/>
        <end position="38"/>
    </location>
</feature>
<feature type="transmembrane region" description="Helical" evidence="1">
    <location>
        <begin position="265"/>
        <end position="283"/>
    </location>
</feature>
<sequence length="289" mass="31572">MLNLLRSDLFKLFKAKSFRVCMILCVALMAFVAVGQLYSADLFSNMSPAALQESEKRIEENNSFGIRFGLSNSSENLAKTIEAMQNYNASSFIETALSGSVTTVLMAVFISLYIGADFRDGTLRNTVSKGFKRRDIYLSKLITVMTATLFLVVLAVLSAVLFSGLCWGFSSLNSQTVNLLAYRLSLQTLLHLGLASFFVMTAVLIKQTGPTVAVNICLLIFVTAFLSVGNAFHATGFNLLTIWIAEALSSLEFDTVSGLVALQTLALMVVYILLPTLAGITVFKKRDIM</sequence>
<organism evidence="2 3">
    <name type="scientific">Eubacterium maltosivorans</name>
    <dbReference type="NCBI Taxonomy" id="2041044"/>
    <lineage>
        <taxon>Bacteria</taxon>
        <taxon>Bacillati</taxon>
        <taxon>Bacillota</taxon>
        <taxon>Clostridia</taxon>
        <taxon>Eubacteriales</taxon>
        <taxon>Eubacteriaceae</taxon>
        <taxon>Eubacterium</taxon>
    </lineage>
</organism>
<protein>
    <recommendedName>
        <fullName evidence="4">ABC transporter permease</fullName>
    </recommendedName>
</protein>
<dbReference type="PANTHER" id="PTHR37305">
    <property type="entry name" value="INTEGRAL MEMBRANE PROTEIN-RELATED"/>
    <property type="match status" value="1"/>
</dbReference>
<feature type="transmembrane region" description="Helical" evidence="1">
    <location>
        <begin position="212"/>
        <end position="245"/>
    </location>
</feature>
<reference evidence="2 3" key="1">
    <citation type="submission" date="2018-05" db="EMBL/GenBank/DDBJ databases">
        <title>Genome comparison of Eubacterium sp.</title>
        <authorList>
            <person name="Feng Y."/>
            <person name="Sanchez-Andrea I."/>
            <person name="Stams A.J.M."/>
            <person name="De Vos W.M."/>
        </authorList>
    </citation>
    <scope>NUCLEOTIDE SEQUENCE [LARGE SCALE GENOMIC DNA]</scope>
    <source>
        <strain evidence="2 3">YI</strain>
    </source>
</reference>
<feature type="transmembrane region" description="Helical" evidence="1">
    <location>
        <begin position="137"/>
        <end position="164"/>
    </location>
</feature>
<proteinExistence type="predicted"/>
<name>A0A4P9C7G0_EUBML</name>
<evidence type="ECO:0000313" key="2">
    <source>
        <dbReference type="EMBL" id="QCT70542.1"/>
    </source>
</evidence>
<dbReference type="GO" id="GO:0005886">
    <property type="term" value="C:plasma membrane"/>
    <property type="evidence" value="ECO:0007669"/>
    <property type="project" value="UniProtKB-SubCell"/>
</dbReference>
<keyword evidence="1" id="KW-0472">Membrane</keyword>
<feature type="transmembrane region" description="Helical" evidence="1">
    <location>
        <begin position="96"/>
        <end position="116"/>
    </location>
</feature>
<dbReference type="GO" id="GO:0140359">
    <property type="term" value="F:ABC-type transporter activity"/>
    <property type="evidence" value="ECO:0007669"/>
    <property type="project" value="InterPro"/>
</dbReference>
<accession>A0A4P9C7G0</accession>
<keyword evidence="1" id="KW-0812">Transmembrane</keyword>
<dbReference type="Proteomes" id="UP000218387">
    <property type="component" value="Chromosome"/>
</dbReference>
<dbReference type="KEGG" id="emt:CPZ25_004135"/>
<evidence type="ECO:0000256" key="1">
    <source>
        <dbReference type="SAM" id="Phobius"/>
    </source>
</evidence>